<dbReference type="SUPFAM" id="SSF50249">
    <property type="entry name" value="Nucleic acid-binding proteins"/>
    <property type="match status" value="1"/>
</dbReference>
<comment type="subcellular location">
    <subcellularLocation>
        <location evidence="9">Cytoplasm</location>
    </subcellularLocation>
</comment>
<evidence type="ECO:0000259" key="10">
    <source>
        <dbReference type="PROSITE" id="PS50862"/>
    </source>
</evidence>
<dbReference type="GO" id="GO:0004816">
    <property type="term" value="F:asparagine-tRNA ligase activity"/>
    <property type="evidence" value="ECO:0007669"/>
    <property type="project" value="UniProtKB-UniRule"/>
</dbReference>
<dbReference type="InterPro" id="IPR002312">
    <property type="entry name" value="Asp/Asn-tRNA-synth_IIb"/>
</dbReference>
<dbReference type="InterPro" id="IPR012340">
    <property type="entry name" value="NA-bd_OB-fold"/>
</dbReference>
<name>A0ABC7ZJ79_MYCGT</name>
<organism evidence="11 12">
    <name type="scientific">Mycoplasmoides genitalium M6320</name>
    <dbReference type="NCBI Taxonomy" id="662945"/>
    <lineage>
        <taxon>Bacteria</taxon>
        <taxon>Bacillati</taxon>
        <taxon>Mycoplasmatota</taxon>
        <taxon>Mycoplasmoidales</taxon>
        <taxon>Mycoplasmoidaceae</taxon>
        <taxon>Mycoplasmoides</taxon>
    </lineage>
</organism>
<dbReference type="GO" id="GO:0005737">
    <property type="term" value="C:cytoplasm"/>
    <property type="evidence" value="ECO:0007669"/>
    <property type="project" value="UniProtKB-SubCell"/>
</dbReference>
<evidence type="ECO:0000256" key="9">
    <source>
        <dbReference type="HAMAP-Rule" id="MF_00534"/>
    </source>
</evidence>
<dbReference type="CDD" id="cd04318">
    <property type="entry name" value="EcAsnRS_like_N"/>
    <property type="match status" value="1"/>
</dbReference>
<dbReference type="AlphaFoldDB" id="A0ABC7ZJ79"/>
<dbReference type="KEGG" id="mgx:CM1_00650"/>
<dbReference type="NCBIfam" id="TIGR00457">
    <property type="entry name" value="asnS"/>
    <property type="match status" value="1"/>
</dbReference>
<evidence type="ECO:0000313" key="12">
    <source>
        <dbReference type="Proteomes" id="UP000005254"/>
    </source>
</evidence>
<dbReference type="PROSITE" id="PS50862">
    <property type="entry name" value="AA_TRNA_LIGASE_II"/>
    <property type="match status" value="1"/>
</dbReference>
<keyword evidence="3 9" id="KW-0963">Cytoplasm</keyword>
<dbReference type="InterPro" id="IPR004364">
    <property type="entry name" value="Aa-tRNA-synt_II"/>
</dbReference>
<comment type="subunit">
    <text evidence="2 9">Homodimer.</text>
</comment>
<evidence type="ECO:0000256" key="6">
    <source>
        <dbReference type="ARBA" id="ARBA00022840"/>
    </source>
</evidence>
<dbReference type="SUPFAM" id="SSF55681">
    <property type="entry name" value="Class II aaRS and biotin synthetases"/>
    <property type="match status" value="1"/>
</dbReference>
<dbReference type="Gene3D" id="2.40.50.140">
    <property type="entry name" value="Nucleic acid-binding proteins"/>
    <property type="match status" value="1"/>
</dbReference>
<dbReference type="HAMAP" id="MF_00534">
    <property type="entry name" value="Asn_tRNA_synth"/>
    <property type="match status" value="1"/>
</dbReference>
<dbReference type="InterPro" id="IPR045864">
    <property type="entry name" value="aa-tRNA-synth_II/BPL/LPL"/>
</dbReference>
<keyword evidence="6 9" id="KW-0067">ATP-binding</keyword>
<protein>
    <recommendedName>
        <fullName evidence="9">Asparagine--tRNA ligase</fullName>
        <ecNumber evidence="9">6.1.1.22</ecNumber>
    </recommendedName>
    <alternativeName>
        <fullName evidence="9">Asparaginyl-tRNA synthetase</fullName>
        <shortName evidence="9">AsnRS</shortName>
    </alternativeName>
</protein>
<comment type="catalytic activity">
    <reaction evidence="9">
        <text>tRNA(Asn) + L-asparagine + ATP = L-asparaginyl-tRNA(Asn) + AMP + diphosphate + H(+)</text>
        <dbReference type="Rhea" id="RHEA:11180"/>
        <dbReference type="Rhea" id="RHEA-COMP:9659"/>
        <dbReference type="Rhea" id="RHEA-COMP:9674"/>
        <dbReference type="ChEBI" id="CHEBI:15378"/>
        <dbReference type="ChEBI" id="CHEBI:30616"/>
        <dbReference type="ChEBI" id="CHEBI:33019"/>
        <dbReference type="ChEBI" id="CHEBI:58048"/>
        <dbReference type="ChEBI" id="CHEBI:78442"/>
        <dbReference type="ChEBI" id="CHEBI:78515"/>
        <dbReference type="ChEBI" id="CHEBI:456215"/>
        <dbReference type="EC" id="6.1.1.22"/>
    </reaction>
</comment>
<evidence type="ECO:0000256" key="8">
    <source>
        <dbReference type="ARBA" id="ARBA00023146"/>
    </source>
</evidence>
<dbReference type="SMR" id="A0ABC7ZJ79"/>
<dbReference type="Proteomes" id="UP000005254">
    <property type="component" value="Chromosome"/>
</dbReference>
<dbReference type="CDD" id="cd00776">
    <property type="entry name" value="AsxRS_core"/>
    <property type="match status" value="1"/>
</dbReference>
<evidence type="ECO:0000256" key="4">
    <source>
        <dbReference type="ARBA" id="ARBA00022598"/>
    </source>
</evidence>
<feature type="domain" description="Aminoacyl-transfer RNA synthetases class-II family profile" evidence="10">
    <location>
        <begin position="137"/>
        <end position="446"/>
    </location>
</feature>
<dbReference type="PANTHER" id="PTHR22594">
    <property type="entry name" value="ASPARTYL/LYSYL-TRNA SYNTHETASE"/>
    <property type="match status" value="1"/>
</dbReference>
<evidence type="ECO:0000256" key="1">
    <source>
        <dbReference type="ARBA" id="ARBA00008226"/>
    </source>
</evidence>
<dbReference type="RefSeq" id="WP_009885670.1">
    <property type="nucleotide sequence ID" value="NC_018497.1"/>
</dbReference>
<dbReference type="InterPro" id="IPR006195">
    <property type="entry name" value="aa-tRNA-synth_II"/>
</dbReference>
<gene>
    <name evidence="11" type="primary">asnC</name>
    <name evidence="9" type="synonym">asnS</name>
    <name evidence="11" type="ORF">CM1_00650</name>
</gene>
<keyword evidence="5 9" id="KW-0547">Nucleotide-binding</keyword>
<dbReference type="GO" id="GO:0006421">
    <property type="term" value="P:asparaginyl-tRNA aminoacylation"/>
    <property type="evidence" value="ECO:0007669"/>
    <property type="project" value="UniProtKB-UniRule"/>
</dbReference>
<dbReference type="Pfam" id="PF00152">
    <property type="entry name" value="tRNA-synt_2"/>
    <property type="match status" value="1"/>
</dbReference>
<evidence type="ECO:0000256" key="3">
    <source>
        <dbReference type="ARBA" id="ARBA00022490"/>
    </source>
</evidence>
<evidence type="ECO:0000256" key="5">
    <source>
        <dbReference type="ARBA" id="ARBA00022741"/>
    </source>
</evidence>
<dbReference type="PRINTS" id="PR01042">
    <property type="entry name" value="TRNASYNTHASP"/>
</dbReference>
<reference evidence="11 12" key="1">
    <citation type="journal article" date="2012" name="J. Bacteriol.">
        <title>Draft Genome Sequences of Four Axenic Mycoplasma genitalium Strains Isolated from Denmark, Japan, and Australia.</title>
        <authorList>
            <person name="McGowin C.L."/>
            <person name="Ma L."/>
            <person name="Jensen J.S."/>
            <person name="Mancuso M.M."/>
            <person name="Hamasuna R."/>
            <person name="Adegboye D."/>
            <person name="Martin D.H."/>
        </authorList>
    </citation>
    <scope>NUCLEOTIDE SEQUENCE [LARGE SCALE GENOMIC DNA]</scope>
    <source>
        <strain evidence="11 12">M6320</strain>
    </source>
</reference>
<evidence type="ECO:0000256" key="2">
    <source>
        <dbReference type="ARBA" id="ARBA00011738"/>
    </source>
</evidence>
<dbReference type="Pfam" id="PF01336">
    <property type="entry name" value="tRNA_anti-codon"/>
    <property type="match status" value="1"/>
</dbReference>
<proteinExistence type="inferred from homology"/>
<dbReference type="NCBIfam" id="NF003037">
    <property type="entry name" value="PRK03932.1"/>
    <property type="match status" value="1"/>
</dbReference>
<evidence type="ECO:0000313" key="11">
    <source>
        <dbReference type="EMBL" id="AFQ03920.1"/>
    </source>
</evidence>
<dbReference type="FunFam" id="3.30.930.10:FF:000016">
    <property type="entry name" value="Asparagine--tRNA ligase"/>
    <property type="match status" value="1"/>
</dbReference>
<evidence type="ECO:0000256" key="7">
    <source>
        <dbReference type="ARBA" id="ARBA00022917"/>
    </source>
</evidence>
<keyword evidence="4 9" id="KW-0436">Ligase</keyword>
<sequence length="456" mass="52086">MKSVTVKQLLQTPRKFNNKQIKLSGWVKNKRASANIIFLAISDGSSINTLQAVVKQEDNPQVFSLLQTVNLASAVMVWGEIILTPKAKQPLELKLKQVSLLAQAESDYPLQKKEHSQEFFRSNAHLRVRAKTYFAVMKIRSVLSHAIFEYFFKNDFILVQSPILTSNDCEGAGETFVIKDSETFFNKTTFLTVSGQFGAEAFAQAFKKVFTFGPTFRAEKSHTNRHLSEFWMIEPEIAFANLKDLMQLIQNLIKFLIKKVMENASDELNVLAKQFSNDIISNLKTIISTKKFPIIEYSKALAILKESSDTKKTNFELNDFSFGIDLKTEHERFLCEQYFQNQPLFVINYPKELKAFYMKTNTDNKTVAAVDLLLPKIGEICGGSERESDLNQLKNRCQSLNIDTKSLNWYLDMRKWGYFASAGFGLGFDRLLAYICGLENIRDAIPFPRVHGTINF</sequence>
<keyword evidence="8 9" id="KW-0030">Aminoacyl-tRNA synthetase</keyword>
<dbReference type="EMBL" id="CP003772">
    <property type="protein sequence ID" value="AFQ03920.1"/>
    <property type="molecule type" value="Genomic_DNA"/>
</dbReference>
<accession>A0ABC7ZJ79</accession>
<comment type="similarity">
    <text evidence="1 9">Belongs to the class-II aminoacyl-tRNA synthetase family.</text>
</comment>
<dbReference type="GO" id="GO:0005524">
    <property type="term" value="F:ATP binding"/>
    <property type="evidence" value="ECO:0007669"/>
    <property type="project" value="UniProtKB-UniRule"/>
</dbReference>
<dbReference type="InterPro" id="IPR004522">
    <property type="entry name" value="Asn-tRNA-ligase"/>
</dbReference>
<dbReference type="InterPro" id="IPR004365">
    <property type="entry name" value="NA-bd_OB_tRNA"/>
</dbReference>
<keyword evidence="7 9" id="KW-0648">Protein biosynthesis</keyword>
<dbReference type="Gene3D" id="3.30.930.10">
    <property type="entry name" value="Bira Bifunctional Protein, Domain 2"/>
    <property type="match status" value="1"/>
</dbReference>
<dbReference type="GeneID" id="99646933"/>
<dbReference type="PANTHER" id="PTHR22594:SF34">
    <property type="entry name" value="ASPARAGINE--TRNA LIGASE, MITOCHONDRIAL-RELATED"/>
    <property type="match status" value="1"/>
</dbReference>
<dbReference type="EC" id="6.1.1.22" evidence="9"/>